<keyword evidence="2" id="KW-0012">Acyltransferase</keyword>
<dbReference type="PANTHER" id="PTHR46067">
    <property type="entry name" value="ACYL-COA N-ACYLTRANSFERASES (NAT) SUPERFAMILY PROTEIN"/>
    <property type="match status" value="1"/>
</dbReference>
<keyword evidence="2" id="KW-0808">Transferase</keyword>
<dbReference type="PROSITE" id="PS51186">
    <property type="entry name" value="GNAT"/>
    <property type="match status" value="1"/>
</dbReference>
<organism evidence="2 3">
    <name type="scientific">Clostridium beijerinckii</name>
    <name type="common">Clostridium MP</name>
    <dbReference type="NCBI Taxonomy" id="1520"/>
    <lineage>
        <taxon>Bacteria</taxon>
        <taxon>Bacillati</taxon>
        <taxon>Bacillota</taxon>
        <taxon>Clostridia</taxon>
        <taxon>Eubacteriales</taxon>
        <taxon>Clostridiaceae</taxon>
        <taxon>Clostridium</taxon>
    </lineage>
</organism>
<evidence type="ECO:0000313" key="3">
    <source>
        <dbReference type="Proteomes" id="UP000822184"/>
    </source>
</evidence>
<gene>
    <name evidence="2" type="ORF">BCD95_001649</name>
</gene>
<dbReference type="InterPro" id="IPR000182">
    <property type="entry name" value="GNAT_dom"/>
</dbReference>
<evidence type="ECO:0000259" key="1">
    <source>
        <dbReference type="PROSITE" id="PS51186"/>
    </source>
</evidence>
<accession>A0AAE5H274</accession>
<dbReference type="Proteomes" id="UP000822184">
    <property type="component" value="Unassembled WGS sequence"/>
</dbReference>
<dbReference type="RefSeq" id="WP_077856367.1">
    <property type="nucleotide sequence ID" value="NZ_JABTDW010000001.1"/>
</dbReference>
<dbReference type="EMBL" id="JABTDW010000001">
    <property type="protein sequence ID" value="NSB13390.1"/>
    <property type="molecule type" value="Genomic_DNA"/>
</dbReference>
<dbReference type="PANTHER" id="PTHR46067:SF27">
    <property type="entry name" value="ACYL-COA N-ACYLTRANSFERASES (NAT) SUPERFAMILY PROTEIN"/>
    <property type="match status" value="1"/>
</dbReference>
<reference evidence="2" key="1">
    <citation type="submission" date="2020-06" db="EMBL/GenBank/DDBJ databases">
        <title>Genomic insights into acetone-butanol-ethanol (ABE) fermentation by sequencing solventogenic clostridia strains.</title>
        <authorList>
            <person name="Brown S."/>
        </authorList>
    </citation>
    <scope>NUCLEOTIDE SEQUENCE</scope>
    <source>
        <strain evidence="2">DJ123</strain>
    </source>
</reference>
<dbReference type="InterPro" id="IPR016181">
    <property type="entry name" value="Acyl_CoA_acyltransferase"/>
</dbReference>
<comment type="caution">
    <text evidence="2">The sequence shown here is derived from an EMBL/GenBank/DDBJ whole genome shotgun (WGS) entry which is preliminary data.</text>
</comment>
<name>A0AAE5H274_CLOBE</name>
<dbReference type="Gene3D" id="3.40.630.30">
    <property type="match status" value="1"/>
</dbReference>
<dbReference type="SUPFAM" id="SSF55729">
    <property type="entry name" value="Acyl-CoA N-acyltransferases (Nat)"/>
    <property type="match status" value="1"/>
</dbReference>
<protein>
    <submittedName>
        <fullName evidence="2">Diamine N-acetyltransferase</fullName>
        <ecNumber evidence="2">2.3.1.57</ecNumber>
    </submittedName>
</protein>
<dbReference type="EC" id="2.3.1.57" evidence="2"/>
<dbReference type="Pfam" id="PF13302">
    <property type="entry name" value="Acetyltransf_3"/>
    <property type="match status" value="1"/>
</dbReference>
<sequence length="165" mass="19444">MITEGDINIRTIEERDLKVIYEFNSQKTRGNYQEFQFESFRKLQLEYEKDGFCSSEFQILNVEKKEDQTIGLLYLSFYRQGIVRIGLVLSSDNCNKGNGTVVLNLIVKYIFENYPIVRIEADTDVENIIAQKVLQKAGFLREGTLRKYRYHHGTYHDSYIYSIIK</sequence>
<dbReference type="GO" id="GO:0004145">
    <property type="term" value="F:diamine N-acetyltransferase activity"/>
    <property type="evidence" value="ECO:0007669"/>
    <property type="project" value="UniProtKB-EC"/>
</dbReference>
<feature type="domain" description="N-acetyltransferase" evidence="1">
    <location>
        <begin position="7"/>
        <end position="161"/>
    </location>
</feature>
<dbReference type="AlphaFoldDB" id="A0AAE5H274"/>
<evidence type="ECO:0000313" key="2">
    <source>
        <dbReference type="EMBL" id="NSB13390.1"/>
    </source>
</evidence>
<proteinExistence type="predicted"/>